<evidence type="ECO:0000313" key="4">
    <source>
        <dbReference type="EMBL" id="CAB4678866.1"/>
    </source>
</evidence>
<name>A0A6J6EJ83_9ZZZZ</name>
<evidence type="ECO:0000313" key="3">
    <source>
        <dbReference type="EMBL" id="CAB4650056.1"/>
    </source>
</evidence>
<dbReference type="AlphaFoldDB" id="A0A6J6EJ83"/>
<sequence length="207" mass="23584">MREEGVGTLAVNSQSWMLDSIAFHHDFEQRLLGPEGLVAVRDRAVQLWDGVDPVVHSYLAALVVSSPEDWYRACEDTHLVDWYRVLMAPWLTPTRSIQGPDALRRGLPHLGWHATESRRLARGRELLTLAERHLSVTALDRLLVRFGWGHKGWLDLDDVTGALDRMRKLDPRKFREHPELVAVVENAFEVFESAATKPDHVLLIVSD</sequence>
<dbReference type="EMBL" id="CAEZXE010000064">
    <property type="protein sequence ID" value="CAB4678866.1"/>
    <property type="molecule type" value="Genomic_DNA"/>
</dbReference>
<organism evidence="2">
    <name type="scientific">freshwater metagenome</name>
    <dbReference type="NCBI Taxonomy" id="449393"/>
    <lineage>
        <taxon>unclassified sequences</taxon>
        <taxon>metagenomes</taxon>
        <taxon>ecological metagenomes</taxon>
    </lineage>
</organism>
<dbReference type="EMBL" id="CAEZTG010000128">
    <property type="protein sequence ID" value="CAB4573008.1"/>
    <property type="molecule type" value="Genomic_DNA"/>
</dbReference>
<accession>A0A6J6EJ83</accession>
<reference evidence="2" key="1">
    <citation type="submission" date="2020-05" db="EMBL/GenBank/DDBJ databases">
        <authorList>
            <person name="Chiriac C."/>
            <person name="Salcher M."/>
            <person name="Ghai R."/>
            <person name="Kavagutti S V."/>
        </authorList>
    </citation>
    <scope>NUCLEOTIDE SEQUENCE</scope>
</reference>
<protein>
    <submittedName>
        <fullName evidence="2">Unannotated protein</fullName>
    </submittedName>
</protein>
<evidence type="ECO:0000313" key="2">
    <source>
        <dbReference type="EMBL" id="CAB4573008.1"/>
    </source>
</evidence>
<proteinExistence type="predicted"/>
<dbReference type="EMBL" id="CAEZVV010000084">
    <property type="protein sequence ID" value="CAB4650056.1"/>
    <property type="molecule type" value="Genomic_DNA"/>
</dbReference>
<evidence type="ECO:0000313" key="1">
    <source>
        <dbReference type="EMBL" id="CAB4550344.1"/>
    </source>
</evidence>
<dbReference type="EMBL" id="CAEZSU010000074">
    <property type="protein sequence ID" value="CAB4550344.1"/>
    <property type="molecule type" value="Genomic_DNA"/>
</dbReference>
<gene>
    <name evidence="1" type="ORF">UFOPK1495_00818</name>
    <name evidence="2" type="ORF">UFOPK1603_01285</name>
    <name evidence="3" type="ORF">UFOPK2143_01220</name>
    <name evidence="4" type="ORF">UFOPK2350_00858</name>
</gene>